<evidence type="ECO:0000313" key="2">
    <source>
        <dbReference type="EMBL" id="EDY96597.1"/>
    </source>
</evidence>
<dbReference type="InterPro" id="IPR011856">
    <property type="entry name" value="tRNA_endonuc-like_dom_sf"/>
</dbReference>
<dbReference type="RefSeq" id="WP_007558693.1">
    <property type="nucleotide sequence ID" value="NZ_CAXSQN010000002.1"/>
</dbReference>
<dbReference type="InterPro" id="IPR052906">
    <property type="entry name" value="Type_IV_Methyl-Rstrct_Enzyme"/>
</dbReference>
<protein>
    <submittedName>
        <fullName evidence="2">Restriction endonuclease</fullName>
    </submittedName>
</protein>
<dbReference type="GO" id="GO:0009307">
    <property type="term" value="P:DNA restriction-modification system"/>
    <property type="evidence" value="ECO:0007669"/>
    <property type="project" value="InterPro"/>
</dbReference>
<name>B5CWF0_PHOPM</name>
<dbReference type="OrthoDB" id="9803736at2"/>
<evidence type="ECO:0000313" key="3">
    <source>
        <dbReference type="Proteomes" id="UP000003452"/>
    </source>
</evidence>
<dbReference type="EMBL" id="ABQC02000012">
    <property type="protein sequence ID" value="EDY96597.1"/>
    <property type="molecule type" value="Genomic_DNA"/>
</dbReference>
<dbReference type="SUPFAM" id="SSF52980">
    <property type="entry name" value="Restriction endonuclease-like"/>
    <property type="match status" value="1"/>
</dbReference>
<keyword evidence="2" id="KW-0540">Nuclease</keyword>
<dbReference type="GO" id="GO:0003677">
    <property type="term" value="F:DNA binding"/>
    <property type="evidence" value="ECO:0007669"/>
    <property type="project" value="InterPro"/>
</dbReference>
<gene>
    <name evidence="2" type="ORF">BACPLE_01040</name>
</gene>
<reference evidence="2 3" key="2">
    <citation type="submission" date="2008-08" db="EMBL/GenBank/DDBJ databases">
        <authorList>
            <person name="Fulton L."/>
            <person name="Clifton S."/>
            <person name="Fulton B."/>
            <person name="Xu J."/>
            <person name="Minx P."/>
            <person name="Pepin K.H."/>
            <person name="Johnson M."/>
            <person name="Thiruvilangam P."/>
            <person name="Bhonagiri V."/>
            <person name="Nash W.E."/>
            <person name="Mardis E.R."/>
            <person name="Wilson R.K."/>
        </authorList>
    </citation>
    <scope>NUCLEOTIDE SEQUENCE [LARGE SCALE GENOMIC DNA]</scope>
    <source>
        <strain evidence="3">DSM 17135 / JCM 12973 / M2</strain>
    </source>
</reference>
<evidence type="ECO:0000259" key="1">
    <source>
        <dbReference type="Pfam" id="PF04471"/>
    </source>
</evidence>
<dbReference type="eggNOG" id="COG1787">
    <property type="taxonomic scope" value="Bacteria"/>
</dbReference>
<dbReference type="GO" id="GO:0015666">
    <property type="term" value="F:restriction endodeoxyribonuclease activity"/>
    <property type="evidence" value="ECO:0007669"/>
    <property type="project" value="TreeGrafter"/>
</dbReference>
<dbReference type="InterPro" id="IPR007560">
    <property type="entry name" value="Restrct_endonuc_IV_Mrr"/>
</dbReference>
<dbReference type="Gene3D" id="3.40.1350.10">
    <property type="match status" value="1"/>
</dbReference>
<dbReference type="HOGENOM" id="CLU_1145335_0_0_10"/>
<dbReference type="GeneID" id="43183562"/>
<keyword evidence="2" id="KW-0255">Endonuclease</keyword>
<organism evidence="2 3">
    <name type="scientific">Phocaeicola plebeius (strain DSM 17135 / JCM 12973 / CCUG 54634 / M2)</name>
    <name type="common">Bacteroides plebeius</name>
    <dbReference type="NCBI Taxonomy" id="484018"/>
    <lineage>
        <taxon>Bacteria</taxon>
        <taxon>Pseudomonadati</taxon>
        <taxon>Bacteroidota</taxon>
        <taxon>Bacteroidia</taxon>
        <taxon>Bacteroidales</taxon>
        <taxon>Bacteroidaceae</taxon>
        <taxon>Phocaeicola</taxon>
    </lineage>
</organism>
<comment type="caution">
    <text evidence="2">The sequence shown here is derived from an EMBL/GenBank/DDBJ whole genome shotgun (WGS) entry which is preliminary data.</text>
</comment>
<proteinExistence type="predicted"/>
<dbReference type="Pfam" id="PF04471">
    <property type="entry name" value="Mrr_cat"/>
    <property type="match status" value="1"/>
</dbReference>
<dbReference type="PANTHER" id="PTHR30015">
    <property type="entry name" value="MRR RESTRICTION SYSTEM PROTEIN"/>
    <property type="match status" value="1"/>
</dbReference>
<dbReference type="InterPro" id="IPR011335">
    <property type="entry name" value="Restrct_endonuc-II-like"/>
</dbReference>
<dbReference type="AlphaFoldDB" id="B5CWF0"/>
<sequence length="241" mass="27742">MTPEEFERYVACIFESKGYKTEVTRYSGDYGVDVFAFKGKEKIAIQVKKFGNCTRKVNRNVFLKLYGSQHFFDCTKAIVATDGKVMDDAVEVAKKLGIEIFFVDTKNIEKCKPDNQSTVNDAITEDNRLYPDFSLIWDNFIRSLEGKTLFNSRGPNRILEVNNTALIRSSINDIPGEINRDYFKLAYEYLTKKGSVTRDYINQQIDKGCSSIIFLVLAQLPFIEESKNPQTLKMKSKYIYK</sequence>
<feature type="domain" description="Restriction endonuclease type IV Mrr" evidence="1">
    <location>
        <begin position="1"/>
        <end position="108"/>
    </location>
</feature>
<reference evidence="2 3" key="1">
    <citation type="submission" date="2008-08" db="EMBL/GenBank/DDBJ databases">
        <title>Draft genome sequence of Bacteroides plebeius (DSM 17135).</title>
        <authorList>
            <person name="Sudarsanam P."/>
            <person name="Ley R."/>
            <person name="Guruge J."/>
            <person name="Turnbaugh P.J."/>
            <person name="Mahowald M."/>
            <person name="Liep D."/>
            <person name="Gordon J."/>
        </authorList>
    </citation>
    <scope>NUCLEOTIDE SEQUENCE [LARGE SCALE GENOMIC DNA]</scope>
    <source>
        <strain evidence="3">DSM 17135 / JCM 12973 / M2</strain>
    </source>
</reference>
<dbReference type="Proteomes" id="UP000003452">
    <property type="component" value="Unassembled WGS sequence"/>
</dbReference>
<dbReference type="PANTHER" id="PTHR30015:SF6">
    <property type="entry name" value="SLL1429 PROTEIN"/>
    <property type="match status" value="1"/>
</dbReference>
<keyword evidence="2" id="KW-0378">Hydrolase</keyword>
<accession>B5CWF0</accession>